<dbReference type="GO" id="GO:0004519">
    <property type="term" value="F:endonuclease activity"/>
    <property type="evidence" value="ECO:0007669"/>
    <property type="project" value="UniProtKB-KW"/>
</dbReference>
<sequence>MAWSTSTRHDRLPGDWDARVKAVKNRANNQCEAAYHVEECDGRGRDVDHIRQGDDHSLTNLQLLSGPCHAAKTRLDNGYTAAVRAPVEKHPGRRG</sequence>
<keyword evidence="1" id="KW-0540">Nuclease</keyword>
<dbReference type="InterPro" id="IPR003615">
    <property type="entry name" value="HNH_nuc"/>
</dbReference>
<protein>
    <submittedName>
        <fullName evidence="1">HNH endonuclease</fullName>
    </submittedName>
</protein>
<dbReference type="Proteomes" id="UP000662818">
    <property type="component" value="Chromosome"/>
</dbReference>
<accession>A0ABX7PSA5</accession>
<keyword evidence="1" id="KW-0378">Hydrolase</keyword>
<evidence type="ECO:0000313" key="1">
    <source>
        <dbReference type="EMBL" id="QSR28889.1"/>
    </source>
</evidence>
<dbReference type="CDD" id="cd00085">
    <property type="entry name" value="HNHc"/>
    <property type="match status" value="1"/>
</dbReference>
<organism evidence="1 2">
    <name type="scientific">Nocardioides aromaticivorans</name>
    <dbReference type="NCBI Taxonomy" id="200618"/>
    <lineage>
        <taxon>Bacteria</taxon>
        <taxon>Bacillati</taxon>
        <taxon>Actinomycetota</taxon>
        <taxon>Actinomycetes</taxon>
        <taxon>Propionibacteriales</taxon>
        <taxon>Nocardioidaceae</taxon>
        <taxon>Nocardioides</taxon>
    </lineage>
</organism>
<keyword evidence="2" id="KW-1185">Reference proteome</keyword>
<reference evidence="1 2" key="1">
    <citation type="submission" date="2017-06" db="EMBL/GenBank/DDBJ databases">
        <title>Complete Genome Sequence of the Soil Carbazole-Degrading Bacterium Nocardioides aromaticivorans IC177.</title>
        <authorList>
            <person name="Vejarano F."/>
            <person name="Suzuki-Minakuchi C."/>
            <person name="Ohtsubo Y."/>
            <person name="Tsuda M."/>
            <person name="Okada K."/>
            <person name="Nojiri H."/>
        </authorList>
    </citation>
    <scope>NUCLEOTIDE SEQUENCE [LARGE SCALE GENOMIC DNA]</scope>
    <source>
        <strain evidence="1 2">IC177</strain>
    </source>
</reference>
<proteinExistence type="predicted"/>
<gene>
    <name evidence="1" type="ORF">CFH99_0065</name>
</gene>
<evidence type="ECO:0000313" key="2">
    <source>
        <dbReference type="Proteomes" id="UP000662818"/>
    </source>
</evidence>
<keyword evidence="1" id="KW-0255">Endonuclease</keyword>
<dbReference type="EMBL" id="CP022295">
    <property type="protein sequence ID" value="QSR28889.1"/>
    <property type="molecule type" value="Genomic_DNA"/>
</dbReference>
<name>A0ABX7PSA5_9ACTN</name>